<accession>A0A0A8YTK9</accession>
<sequence length="121" mass="13469">MVTRQTAQVDAEHAVCHLRLAVGLWPEGGAEAKLDSGHREELRPKRAGEDRVTVAHDRAWQTVETHDVVEERLGDRQCCVWMAEGNEVRHLGEAIHDGQYHGFATDLGKPFDEVHGDVGPN</sequence>
<reference evidence="1" key="2">
    <citation type="journal article" date="2015" name="Data Brief">
        <title>Shoot transcriptome of the giant reed, Arundo donax.</title>
        <authorList>
            <person name="Barrero R.A."/>
            <person name="Guerrero F.D."/>
            <person name="Moolhuijzen P."/>
            <person name="Goolsby J.A."/>
            <person name="Tidwell J."/>
            <person name="Bellgard S.E."/>
            <person name="Bellgard M.I."/>
        </authorList>
    </citation>
    <scope>NUCLEOTIDE SEQUENCE</scope>
    <source>
        <tissue evidence="1">Shoot tissue taken approximately 20 cm above the soil surface</tissue>
    </source>
</reference>
<dbReference type="EMBL" id="GBRH01269122">
    <property type="protein sequence ID" value="JAD28773.1"/>
    <property type="molecule type" value="Transcribed_RNA"/>
</dbReference>
<name>A0A0A8YTK9_ARUDO</name>
<protein>
    <submittedName>
        <fullName evidence="1">Uncharacterized protein</fullName>
    </submittedName>
</protein>
<evidence type="ECO:0000313" key="1">
    <source>
        <dbReference type="EMBL" id="JAD28773.1"/>
    </source>
</evidence>
<dbReference type="AlphaFoldDB" id="A0A0A8YTK9"/>
<organism evidence="1">
    <name type="scientific">Arundo donax</name>
    <name type="common">Giant reed</name>
    <name type="synonym">Donax arundinaceus</name>
    <dbReference type="NCBI Taxonomy" id="35708"/>
    <lineage>
        <taxon>Eukaryota</taxon>
        <taxon>Viridiplantae</taxon>
        <taxon>Streptophyta</taxon>
        <taxon>Embryophyta</taxon>
        <taxon>Tracheophyta</taxon>
        <taxon>Spermatophyta</taxon>
        <taxon>Magnoliopsida</taxon>
        <taxon>Liliopsida</taxon>
        <taxon>Poales</taxon>
        <taxon>Poaceae</taxon>
        <taxon>PACMAD clade</taxon>
        <taxon>Arundinoideae</taxon>
        <taxon>Arundineae</taxon>
        <taxon>Arundo</taxon>
    </lineage>
</organism>
<proteinExistence type="predicted"/>
<reference evidence="1" key="1">
    <citation type="submission" date="2014-09" db="EMBL/GenBank/DDBJ databases">
        <authorList>
            <person name="Magalhaes I.L.F."/>
            <person name="Oliveira U."/>
            <person name="Santos F.R."/>
            <person name="Vidigal T.H.D.A."/>
            <person name="Brescovit A.D."/>
            <person name="Santos A.J."/>
        </authorList>
    </citation>
    <scope>NUCLEOTIDE SEQUENCE</scope>
    <source>
        <tissue evidence="1">Shoot tissue taken approximately 20 cm above the soil surface</tissue>
    </source>
</reference>